<evidence type="ECO:0008006" key="12">
    <source>
        <dbReference type="Google" id="ProtNLM"/>
    </source>
</evidence>
<comment type="similarity">
    <text evidence="1 8">Belongs to the cytochrome P450 family.</text>
</comment>
<dbReference type="GO" id="GO:0005506">
    <property type="term" value="F:iron ion binding"/>
    <property type="evidence" value="ECO:0007669"/>
    <property type="project" value="InterPro"/>
</dbReference>
<dbReference type="InterPro" id="IPR002401">
    <property type="entry name" value="Cyt_P450_E_grp-I"/>
</dbReference>
<evidence type="ECO:0000256" key="9">
    <source>
        <dbReference type="SAM" id="Phobius"/>
    </source>
</evidence>
<keyword evidence="9" id="KW-0812">Transmembrane</keyword>
<dbReference type="SUPFAM" id="SSF48264">
    <property type="entry name" value="Cytochrome P450"/>
    <property type="match status" value="1"/>
</dbReference>
<dbReference type="InterPro" id="IPR017972">
    <property type="entry name" value="Cyt_P450_CS"/>
</dbReference>
<dbReference type="FunFam" id="1.10.630.10:FF:000043">
    <property type="entry name" value="Cytochrome P450 99A2"/>
    <property type="match status" value="1"/>
</dbReference>
<dbReference type="AlphaFoldDB" id="A0A7N0T0U5"/>
<evidence type="ECO:0000256" key="5">
    <source>
        <dbReference type="ARBA" id="ARBA00023004"/>
    </source>
</evidence>
<dbReference type="PANTHER" id="PTHR47945">
    <property type="entry name" value="CYTOCHROME P450 84A1-RELATED"/>
    <property type="match status" value="1"/>
</dbReference>
<dbReference type="Proteomes" id="UP000594263">
    <property type="component" value="Unplaced"/>
</dbReference>
<dbReference type="OMA" id="RDSRVMI"/>
<evidence type="ECO:0000256" key="6">
    <source>
        <dbReference type="ARBA" id="ARBA00023033"/>
    </source>
</evidence>
<protein>
    <recommendedName>
        <fullName evidence="12">Ferulate 5-hydroxylase</fullName>
    </recommendedName>
</protein>
<dbReference type="InterPro" id="IPR001128">
    <property type="entry name" value="Cyt_P450"/>
</dbReference>
<comment type="cofactor">
    <cofactor evidence="7">
        <name>heme</name>
        <dbReference type="ChEBI" id="CHEBI:30413"/>
    </cofactor>
</comment>
<name>A0A7N0T0U5_KALFE</name>
<proteinExistence type="inferred from homology"/>
<feature type="binding site" description="axial binding residue" evidence="7">
    <location>
        <position position="457"/>
    </location>
    <ligand>
        <name>heme</name>
        <dbReference type="ChEBI" id="CHEBI:30413"/>
    </ligand>
    <ligandPart>
        <name>Fe</name>
        <dbReference type="ChEBI" id="CHEBI:18248"/>
    </ligandPart>
</feature>
<keyword evidence="4 8" id="KW-0560">Oxidoreductase</keyword>
<evidence type="ECO:0000313" key="11">
    <source>
        <dbReference type="Proteomes" id="UP000594263"/>
    </source>
</evidence>
<accession>A0A7N0T0U5</accession>
<dbReference type="GO" id="GO:0004497">
    <property type="term" value="F:monooxygenase activity"/>
    <property type="evidence" value="ECO:0007669"/>
    <property type="project" value="UniProtKB-KW"/>
</dbReference>
<evidence type="ECO:0000256" key="4">
    <source>
        <dbReference type="ARBA" id="ARBA00023002"/>
    </source>
</evidence>
<evidence type="ECO:0000313" key="10">
    <source>
        <dbReference type="EnsemblPlants" id="Kaladp0016s0250.1.v1.1"/>
    </source>
</evidence>
<dbReference type="PRINTS" id="PR00463">
    <property type="entry name" value="EP450I"/>
</dbReference>
<dbReference type="InterPro" id="IPR053062">
    <property type="entry name" value="CYP450_84A"/>
</dbReference>
<dbReference type="GO" id="GO:0016705">
    <property type="term" value="F:oxidoreductase activity, acting on paired donors, with incorporation or reduction of molecular oxygen"/>
    <property type="evidence" value="ECO:0007669"/>
    <property type="project" value="InterPro"/>
</dbReference>
<organism evidence="10 11">
    <name type="scientific">Kalanchoe fedtschenkoi</name>
    <name type="common">Lavender scallops</name>
    <name type="synonym">South American air plant</name>
    <dbReference type="NCBI Taxonomy" id="63787"/>
    <lineage>
        <taxon>Eukaryota</taxon>
        <taxon>Viridiplantae</taxon>
        <taxon>Streptophyta</taxon>
        <taxon>Embryophyta</taxon>
        <taxon>Tracheophyta</taxon>
        <taxon>Spermatophyta</taxon>
        <taxon>Magnoliopsida</taxon>
        <taxon>eudicotyledons</taxon>
        <taxon>Gunneridae</taxon>
        <taxon>Pentapetalae</taxon>
        <taxon>Saxifragales</taxon>
        <taxon>Crassulaceae</taxon>
        <taxon>Kalanchoe</taxon>
    </lineage>
</organism>
<keyword evidence="2 7" id="KW-0349">Heme</keyword>
<dbReference type="InterPro" id="IPR036396">
    <property type="entry name" value="Cyt_P450_sf"/>
</dbReference>
<keyword evidence="11" id="KW-1185">Reference proteome</keyword>
<dbReference type="GO" id="GO:0020037">
    <property type="term" value="F:heme binding"/>
    <property type="evidence" value="ECO:0007669"/>
    <property type="project" value="InterPro"/>
</dbReference>
<evidence type="ECO:0000256" key="2">
    <source>
        <dbReference type="ARBA" id="ARBA00022617"/>
    </source>
</evidence>
<dbReference type="CDD" id="cd11072">
    <property type="entry name" value="CYP71-like"/>
    <property type="match status" value="1"/>
</dbReference>
<evidence type="ECO:0000256" key="7">
    <source>
        <dbReference type="PIRSR" id="PIRSR602401-1"/>
    </source>
</evidence>
<evidence type="ECO:0000256" key="8">
    <source>
        <dbReference type="RuleBase" id="RU000461"/>
    </source>
</evidence>
<keyword evidence="5 7" id="KW-0408">Iron</keyword>
<keyword evidence="3 7" id="KW-0479">Metal-binding</keyword>
<evidence type="ECO:0000256" key="1">
    <source>
        <dbReference type="ARBA" id="ARBA00010617"/>
    </source>
</evidence>
<feature type="transmembrane region" description="Helical" evidence="9">
    <location>
        <begin position="12"/>
        <end position="31"/>
    </location>
</feature>
<keyword evidence="6 8" id="KW-0503">Monooxygenase</keyword>
<keyword evidence="9" id="KW-1133">Transmembrane helix</keyword>
<dbReference type="PANTHER" id="PTHR47945:SF6">
    <property type="entry name" value="FERULATE 5-HYDROXYLASE"/>
    <property type="match status" value="1"/>
</dbReference>
<sequence>MVSFFNEVLDNPIHYGFLVLLPLACMAVVFGRWRRYPPGPRGYPIIGNMGMMDQLTHRGLAKLAALYGGLVHLKMGHKHMLVVSTPEMAREVLQAQDHVFANRPATVAISYLTYDRADMAFGNYGPFWRQMRKICVMKVFSRKRAESWAAVGHEVDSAVEAIKKSIGSPVNLGELVFCLTRNVTYKSAFGSISERGQEEFVKILQEFSRLFGAYNVTDFFPWAGWIVGRKFRKRLEEARSSLDGFIDNIIEEHVEKRRRRMQRIEIHAGSDCKDDEMDMVDEMMAFYTENVGDERVESESIKFTKDNIKALIMDVMFGGTETVASAIEWAMAELMRNPEHLKKVQRELDEVVGLSRPVNVADLDSLTYLKAVLKETLRLHPPIPILRHETTQNTTISNYFIPAKTEVVVNAWAIGRDASAWPEAHKFDPARFLKENAPDFKGSDFEFLPFGAGRRSCPGMQLGLYTLNLTTARLAHCFDWKLPGGMHPSDLSMDDMFGLTAPRASRLVAVPTYRLKC</sequence>
<dbReference type="Pfam" id="PF00067">
    <property type="entry name" value="p450"/>
    <property type="match status" value="1"/>
</dbReference>
<dbReference type="PRINTS" id="PR00385">
    <property type="entry name" value="P450"/>
</dbReference>
<evidence type="ECO:0000256" key="3">
    <source>
        <dbReference type="ARBA" id="ARBA00022723"/>
    </source>
</evidence>
<dbReference type="Gene3D" id="1.10.630.10">
    <property type="entry name" value="Cytochrome P450"/>
    <property type="match status" value="1"/>
</dbReference>
<reference evidence="10" key="1">
    <citation type="submission" date="2021-01" db="UniProtKB">
        <authorList>
            <consortium name="EnsemblPlants"/>
        </authorList>
    </citation>
    <scope>IDENTIFICATION</scope>
</reference>
<dbReference type="Gramene" id="Kaladp0016s0250.1.v1.1">
    <property type="protein sequence ID" value="Kaladp0016s0250.1.v1.1"/>
    <property type="gene ID" value="Kaladp0016s0250.v1.1"/>
</dbReference>
<dbReference type="PROSITE" id="PS00086">
    <property type="entry name" value="CYTOCHROME_P450"/>
    <property type="match status" value="1"/>
</dbReference>
<dbReference type="EnsemblPlants" id="Kaladp0016s0250.1.v1.1">
    <property type="protein sequence ID" value="Kaladp0016s0250.1.v1.1"/>
    <property type="gene ID" value="Kaladp0016s0250.v1.1"/>
</dbReference>
<keyword evidence="9" id="KW-0472">Membrane</keyword>